<keyword evidence="5" id="KW-0393">Immunoglobulin domain</keyword>
<evidence type="ECO:0000256" key="6">
    <source>
        <dbReference type="SAM" id="SignalP"/>
    </source>
</evidence>
<feature type="domain" description="Kazal-like" evidence="9">
    <location>
        <begin position="91"/>
        <end position="148"/>
    </location>
</feature>
<dbReference type="SMART" id="SM00280">
    <property type="entry name" value="KAZAL"/>
    <property type="match status" value="1"/>
</dbReference>
<evidence type="ECO:0000259" key="9">
    <source>
        <dbReference type="PROSITE" id="PS51465"/>
    </source>
</evidence>
<dbReference type="PROSITE" id="PS51323">
    <property type="entry name" value="IGFBP_N_2"/>
    <property type="match status" value="1"/>
</dbReference>
<dbReference type="PROSITE" id="PS50835">
    <property type="entry name" value="IG_LIKE"/>
    <property type="match status" value="1"/>
</dbReference>
<name>A0A8X6IAB7_9ARAC</name>
<keyword evidence="11" id="KW-1185">Reference proteome</keyword>
<protein>
    <submittedName>
        <fullName evidence="10">Insulin-like growth factor-binding protein-related protein 1</fullName>
    </submittedName>
</protein>
<keyword evidence="2" id="KW-0964">Secreted</keyword>
<evidence type="ECO:0000313" key="10">
    <source>
        <dbReference type="EMBL" id="GFS34508.1"/>
    </source>
</evidence>
<dbReference type="EMBL" id="BMAV01024594">
    <property type="protein sequence ID" value="GFS34508.1"/>
    <property type="molecule type" value="Genomic_DNA"/>
</dbReference>
<dbReference type="SUPFAM" id="SSF48726">
    <property type="entry name" value="Immunoglobulin"/>
    <property type="match status" value="1"/>
</dbReference>
<evidence type="ECO:0000259" key="8">
    <source>
        <dbReference type="PROSITE" id="PS51323"/>
    </source>
</evidence>
<dbReference type="Pfam" id="PF07679">
    <property type="entry name" value="I-set"/>
    <property type="match status" value="1"/>
</dbReference>
<dbReference type="CDD" id="cd00104">
    <property type="entry name" value="KAZAL_FS"/>
    <property type="match status" value="1"/>
</dbReference>
<dbReference type="SMART" id="SM00121">
    <property type="entry name" value="IB"/>
    <property type="match status" value="1"/>
</dbReference>
<evidence type="ECO:0000256" key="5">
    <source>
        <dbReference type="ARBA" id="ARBA00023319"/>
    </source>
</evidence>
<dbReference type="AlphaFoldDB" id="A0A8X6IAB7"/>
<dbReference type="InterPro" id="IPR007110">
    <property type="entry name" value="Ig-like_dom"/>
</dbReference>
<evidence type="ECO:0000259" key="7">
    <source>
        <dbReference type="PROSITE" id="PS50835"/>
    </source>
</evidence>
<reference evidence="10" key="1">
    <citation type="submission" date="2020-08" db="EMBL/GenBank/DDBJ databases">
        <title>Multicomponent nature underlies the extraordinary mechanical properties of spider dragline silk.</title>
        <authorList>
            <person name="Kono N."/>
            <person name="Nakamura H."/>
            <person name="Mori M."/>
            <person name="Yoshida Y."/>
            <person name="Ohtoshi R."/>
            <person name="Malay A.D."/>
            <person name="Moran D.A.P."/>
            <person name="Tomita M."/>
            <person name="Numata K."/>
            <person name="Arakawa K."/>
        </authorList>
    </citation>
    <scope>NUCLEOTIDE SEQUENCE</scope>
</reference>
<proteinExistence type="predicted"/>
<dbReference type="SUPFAM" id="SSF57184">
    <property type="entry name" value="Growth factor receptor domain"/>
    <property type="match status" value="1"/>
</dbReference>
<sequence>MAMHRSLIAYTWCFLISIFLLNAIFGQENNTQCGVCDESACQPPRDCLAGLVKDSCNCCYECGKKEGERCGHESLPFQGLGRCGENLQCILRNDLEDNDPPDAICECDLERFVCGSDGKTYDNICQLTEARYSRRNGLRAVSSEPCKTPPRIVQWPENVRNISGRYAIMSCEVKAWPVANVSWEYNKGHTFAKLPGNNTRIVIQTRHGPNIDETTSWLLFLRLTREEIGTYTCRAENAVGSAISSATVQVIELS</sequence>
<dbReference type="Proteomes" id="UP000886998">
    <property type="component" value="Unassembled WGS sequence"/>
</dbReference>
<dbReference type="InterPro" id="IPR036058">
    <property type="entry name" value="Kazal_dom_sf"/>
</dbReference>
<dbReference type="SUPFAM" id="SSF100895">
    <property type="entry name" value="Kazal-type serine protease inhibitors"/>
    <property type="match status" value="1"/>
</dbReference>
<comment type="caution">
    <text evidence="10">The sequence shown here is derived from an EMBL/GenBank/DDBJ whole genome shotgun (WGS) entry which is preliminary data.</text>
</comment>
<comment type="subcellular location">
    <subcellularLocation>
        <location evidence="1">Secreted</location>
    </subcellularLocation>
</comment>
<dbReference type="PANTHER" id="PTHR14186">
    <property type="entry name" value="INSULIN-LIKE GROWTH FACTOR BINDING PROTEIN-RELATED"/>
    <property type="match status" value="1"/>
</dbReference>
<evidence type="ECO:0000313" key="11">
    <source>
        <dbReference type="Proteomes" id="UP000886998"/>
    </source>
</evidence>
<dbReference type="Gene3D" id="2.60.40.10">
    <property type="entry name" value="Immunoglobulins"/>
    <property type="match status" value="1"/>
</dbReference>
<dbReference type="GO" id="GO:0005520">
    <property type="term" value="F:insulin-like growth factor binding"/>
    <property type="evidence" value="ECO:0007669"/>
    <property type="project" value="InterPro"/>
</dbReference>
<accession>A0A8X6IAB7</accession>
<evidence type="ECO:0000256" key="1">
    <source>
        <dbReference type="ARBA" id="ARBA00004613"/>
    </source>
</evidence>
<dbReference type="GO" id="GO:0005576">
    <property type="term" value="C:extracellular region"/>
    <property type="evidence" value="ECO:0007669"/>
    <property type="project" value="UniProtKB-SubCell"/>
</dbReference>
<dbReference type="InterPro" id="IPR013098">
    <property type="entry name" value="Ig_I-set"/>
</dbReference>
<evidence type="ECO:0000256" key="3">
    <source>
        <dbReference type="ARBA" id="ARBA00022729"/>
    </source>
</evidence>
<dbReference type="InterPro" id="IPR000867">
    <property type="entry name" value="IGFBP-like"/>
</dbReference>
<feature type="signal peptide" evidence="6">
    <location>
        <begin position="1"/>
        <end position="26"/>
    </location>
</feature>
<dbReference type="InterPro" id="IPR003599">
    <property type="entry name" value="Ig_sub"/>
</dbReference>
<organism evidence="10 11">
    <name type="scientific">Trichonephila inaurata madagascariensis</name>
    <dbReference type="NCBI Taxonomy" id="2747483"/>
    <lineage>
        <taxon>Eukaryota</taxon>
        <taxon>Metazoa</taxon>
        <taxon>Ecdysozoa</taxon>
        <taxon>Arthropoda</taxon>
        <taxon>Chelicerata</taxon>
        <taxon>Arachnida</taxon>
        <taxon>Araneae</taxon>
        <taxon>Araneomorphae</taxon>
        <taxon>Entelegynae</taxon>
        <taxon>Araneoidea</taxon>
        <taxon>Nephilidae</taxon>
        <taxon>Trichonephila</taxon>
        <taxon>Trichonephila inaurata</taxon>
    </lineage>
</organism>
<dbReference type="PROSITE" id="PS51465">
    <property type="entry name" value="KAZAL_2"/>
    <property type="match status" value="1"/>
</dbReference>
<dbReference type="InterPro" id="IPR003598">
    <property type="entry name" value="Ig_sub2"/>
</dbReference>
<dbReference type="Pfam" id="PF07648">
    <property type="entry name" value="Kazal_2"/>
    <property type="match status" value="1"/>
</dbReference>
<dbReference type="Gene3D" id="3.30.60.30">
    <property type="match status" value="1"/>
</dbReference>
<dbReference type="InterPro" id="IPR009030">
    <property type="entry name" value="Growth_fac_rcpt_cys_sf"/>
</dbReference>
<feature type="domain" description="IGFBP N-terminal" evidence="8">
    <location>
        <begin position="29"/>
        <end position="108"/>
    </location>
</feature>
<evidence type="ECO:0000256" key="4">
    <source>
        <dbReference type="ARBA" id="ARBA00023157"/>
    </source>
</evidence>
<dbReference type="OrthoDB" id="5985519at2759"/>
<feature type="chain" id="PRO_5036451831" evidence="6">
    <location>
        <begin position="27"/>
        <end position="254"/>
    </location>
</feature>
<dbReference type="Gene3D" id="4.10.40.20">
    <property type="match status" value="1"/>
</dbReference>
<feature type="domain" description="Ig-like" evidence="7">
    <location>
        <begin position="150"/>
        <end position="249"/>
    </location>
</feature>
<dbReference type="InterPro" id="IPR011390">
    <property type="entry name" value="IGFBP_rP_mac25"/>
</dbReference>
<evidence type="ECO:0000256" key="2">
    <source>
        <dbReference type="ARBA" id="ARBA00022525"/>
    </source>
</evidence>
<keyword evidence="4" id="KW-1015">Disulfide bond</keyword>
<dbReference type="SMART" id="SM00409">
    <property type="entry name" value="IG"/>
    <property type="match status" value="1"/>
</dbReference>
<dbReference type="InterPro" id="IPR013783">
    <property type="entry name" value="Ig-like_fold"/>
</dbReference>
<dbReference type="Pfam" id="PF00219">
    <property type="entry name" value="IGFBP"/>
    <property type="match status" value="1"/>
</dbReference>
<dbReference type="InterPro" id="IPR002350">
    <property type="entry name" value="Kazal_dom"/>
</dbReference>
<gene>
    <name evidence="10" type="ORF">TNIN_397851</name>
</gene>
<dbReference type="GO" id="GO:0009966">
    <property type="term" value="P:regulation of signal transduction"/>
    <property type="evidence" value="ECO:0007669"/>
    <property type="project" value="TreeGrafter"/>
</dbReference>
<dbReference type="InterPro" id="IPR036179">
    <property type="entry name" value="Ig-like_dom_sf"/>
</dbReference>
<dbReference type="SMART" id="SM00408">
    <property type="entry name" value="IGc2"/>
    <property type="match status" value="1"/>
</dbReference>
<dbReference type="GO" id="GO:0001558">
    <property type="term" value="P:regulation of cell growth"/>
    <property type="evidence" value="ECO:0007669"/>
    <property type="project" value="InterPro"/>
</dbReference>
<keyword evidence="3 6" id="KW-0732">Signal</keyword>
<dbReference type="PANTHER" id="PTHR14186:SF19">
    <property type="entry name" value="INSULIN-LIKE GROWTH FACTOR-BINDING PROTEIN 7"/>
    <property type="match status" value="1"/>
</dbReference>